<protein>
    <submittedName>
        <fullName evidence="1">Uncharacterized protein</fullName>
    </submittedName>
</protein>
<dbReference type="EMBL" id="JACLQD010000002">
    <property type="protein sequence ID" value="MBC2835934.1"/>
    <property type="molecule type" value="Genomic_DNA"/>
</dbReference>
<proteinExistence type="predicted"/>
<gene>
    <name evidence="1" type="ORF">H7F16_10500</name>
</gene>
<keyword evidence="2" id="KW-1185">Reference proteome</keyword>
<dbReference type="RefSeq" id="WP_185797500.1">
    <property type="nucleotide sequence ID" value="NZ_JACLQD010000002.1"/>
</dbReference>
<dbReference type="Proteomes" id="UP000555411">
    <property type="component" value="Unassembled WGS sequence"/>
</dbReference>
<comment type="caution">
    <text evidence="1">The sequence shown here is derived from an EMBL/GenBank/DDBJ whole genome shotgun (WGS) entry which is preliminary data.</text>
</comment>
<reference evidence="1 2" key="1">
    <citation type="journal article" date="2017" name="Int. J. Syst. Evol. Microbiol.">
        <title>Gemmobacter straminiformis sp. nov., isolated from an artificial fountain.</title>
        <authorList>
            <person name="Kang J.Y."/>
            <person name="Kim M.J."/>
            <person name="Chun J."/>
            <person name="Son K.P."/>
            <person name="Jahng K.Y."/>
        </authorList>
    </citation>
    <scope>NUCLEOTIDE SEQUENCE [LARGE SCALE GENOMIC DNA]</scope>
    <source>
        <strain evidence="1 2">CAM-8</strain>
    </source>
</reference>
<accession>A0A842IA06</accession>
<sequence length="94" mass="9508">MKGLLAGLGVVSVPTAGFSAPTFEEASNENTAEAYTAFILGGGDVDQVDEAFCRLSGIDSSAADQTAQSYTGDTGMGVGFETCATTGSARLFII</sequence>
<organism evidence="1 2">
    <name type="scientific">Paragemmobacter straminiformis</name>
    <dbReference type="NCBI Taxonomy" id="2045119"/>
    <lineage>
        <taxon>Bacteria</taxon>
        <taxon>Pseudomonadati</taxon>
        <taxon>Pseudomonadota</taxon>
        <taxon>Alphaproteobacteria</taxon>
        <taxon>Rhodobacterales</taxon>
        <taxon>Paracoccaceae</taxon>
        <taxon>Paragemmobacter</taxon>
    </lineage>
</organism>
<evidence type="ECO:0000313" key="2">
    <source>
        <dbReference type="Proteomes" id="UP000555411"/>
    </source>
</evidence>
<name>A0A842IA06_9RHOB</name>
<dbReference type="AlphaFoldDB" id="A0A842IA06"/>
<evidence type="ECO:0000313" key="1">
    <source>
        <dbReference type="EMBL" id="MBC2835934.1"/>
    </source>
</evidence>